<organism evidence="4 5">
    <name type="scientific">Hypholoma sublateritium (strain FD-334 SS-4)</name>
    <dbReference type="NCBI Taxonomy" id="945553"/>
    <lineage>
        <taxon>Eukaryota</taxon>
        <taxon>Fungi</taxon>
        <taxon>Dikarya</taxon>
        <taxon>Basidiomycota</taxon>
        <taxon>Agaricomycotina</taxon>
        <taxon>Agaricomycetes</taxon>
        <taxon>Agaricomycetidae</taxon>
        <taxon>Agaricales</taxon>
        <taxon>Agaricineae</taxon>
        <taxon>Strophariaceae</taxon>
        <taxon>Hypholoma</taxon>
    </lineage>
</organism>
<protein>
    <recommendedName>
        <fullName evidence="3">Peptidase C14 caspase domain-containing protein</fullName>
    </recommendedName>
</protein>
<feature type="region of interest" description="Disordered" evidence="2">
    <location>
        <begin position="203"/>
        <end position="225"/>
    </location>
</feature>
<dbReference type="Pfam" id="PF00656">
    <property type="entry name" value="Peptidase_C14"/>
    <property type="match status" value="1"/>
</dbReference>
<dbReference type="GO" id="GO:0006508">
    <property type="term" value="P:proteolysis"/>
    <property type="evidence" value="ECO:0007669"/>
    <property type="project" value="InterPro"/>
</dbReference>
<evidence type="ECO:0000313" key="4">
    <source>
        <dbReference type="EMBL" id="KJA17753.1"/>
    </source>
</evidence>
<dbReference type="InterPro" id="IPR050452">
    <property type="entry name" value="Metacaspase"/>
</dbReference>
<dbReference type="GO" id="GO:0005737">
    <property type="term" value="C:cytoplasm"/>
    <property type="evidence" value="ECO:0007669"/>
    <property type="project" value="TreeGrafter"/>
</dbReference>
<evidence type="ECO:0000256" key="1">
    <source>
        <dbReference type="ARBA" id="ARBA00009005"/>
    </source>
</evidence>
<sequence>MSRVSSTRRSTGRLDFVLLAGRKSSSLLSYQAESEAGGTVHRRSSRRRSSSSFKAAWVVIPSPAPERSYTDLGAVREDGGAVLPMQCLQDLPSRSFTGDSAASALAQEPYVLTESPKQMATELPELASEGSADAVSVKDAGDAEPRVATTYSHMRHTNTSGGSNISTGRRTPKRKALLIGVQKIREPNSPTPKEPAEELVSGVMDAGGTPRGSNSTKKRKKKDVVGAHRDVEGMRKLLIKVYHYDADDITVLIDNDELGHVQPTKDVIRLATLPGMCVQEISCSSFVVAGHGGQEDSDPDDVHPEEDEKDEFIITSDGDKIKDNELRKRLVDDLPIGSSLNAFFDCCHSGTLLDLFHHRCNRVWVPWCNKGTRRTRSHWEIIRRKVACEQLSVFDAVKFLEKLSRPDAPSGAAVDMMKSIRSTLDTTMESNGSEPPVNAHGENSAFESDIIYGDLSNKDLRRAQVMSPEPMFCDGFCRGNGHFRMDDSGRLTAKVICLSSSKDAQMTWEDGKGNSMTQHLIKILKKNPNPTYKKLLTDVSHAIHGMYTGLHTKARAYKKDAARYKETHKEFEIHPAEMHNFQNPQISSHYPLDMSLTFSP</sequence>
<reference evidence="5" key="1">
    <citation type="submission" date="2014-04" db="EMBL/GenBank/DDBJ databases">
        <title>Evolutionary Origins and Diversification of the Mycorrhizal Mutualists.</title>
        <authorList>
            <consortium name="DOE Joint Genome Institute"/>
            <consortium name="Mycorrhizal Genomics Consortium"/>
            <person name="Kohler A."/>
            <person name="Kuo A."/>
            <person name="Nagy L.G."/>
            <person name="Floudas D."/>
            <person name="Copeland A."/>
            <person name="Barry K.W."/>
            <person name="Cichocki N."/>
            <person name="Veneault-Fourrey C."/>
            <person name="LaButti K."/>
            <person name="Lindquist E.A."/>
            <person name="Lipzen A."/>
            <person name="Lundell T."/>
            <person name="Morin E."/>
            <person name="Murat C."/>
            <person name="Riley R."/>
            <person name="Ohm R."/>
            <person name="Sun H."/>
            <person name="Tunlid A."/>
            <person name="Henrissat B."/>
            <person name="Grigoriev I.V."/>
            <person name="Hibbett D.S."/>
            <person name="Martin F."/>
        </authorList>
    </citation>
    <scope>NUCLEOTIDE SEQUENCE [LARGE SCALE GENOMIC DNA]</scope>
    <source>
        <strain evidence="5">FD-334 SS-4</strain>
    </source>
</reference>
<feature type="domain" description="Peptidase C14 caspase" evidence="3">
    <location>
        <begin position="222"/>
        <end position="550"/>
    </location>
</feature>
<gene>
    <name evidence="4" type="ORF">HYPSUDRAFT_1006337</name>
</gene>
<evidence type="ECO:0000259" key="3">
    <source>
        <dbReference type="Pfam" id="PF00656"/>
    </source>
</evidence>
<dbReference type="PANTHER" id="PTHR48104:SF30">
    <property type="entry name" value="METACASPASE-1"/>
    <property type="match status" value="1"/>
</dbReference>
<dbReference type="OrthoDB" id="3223806at2759"/>
<proteinExistence type="inferred from homology"/>
<dbReference type="Gene3D" id="3.40.50.12660">
    <property type="match status" value="2"/>
</dbReference>
<dbReference type="Proteomes" id="UP000054270">
    <property type="component" value="Unassembled WGS sequence"/>
</dbReference>
<name>A0A0D2M3J8_HYPSF</name>
<evidence type="ECO:0000256" key="2">
    <source>
        <dbReference type="SAM" id="MobiDB-lite"/>
    </source>
</evidence>
<dbReference type="OMA" id="CHARDDT"/>
<accession>A0A0D2M3J8</accession>
<evidence type="ECO:0000313" key="5">
    <source>
        <dbReference type="Proteomes" id="UP000054270"/>
    </source>
</evidence>
<dbReference type="EMBL" id="KN817599">
    <property type="protein sequence ID" value="KJA17753.1"/>
    <property type="molecule type" value="Genomic_DNA"/>
</dbReference>
<dbReference type="PANTHER" id="PTHR48104">
    <property type="entry name" value="METACASPASE-4"/>
    <property type="match status" value="1"/>
</dbReference>
<keyword evidence="5" id="KW-1185">Reference proteome</keyword>
<dbReference type="GO" id="GO:0004197">
    <property type="term" value="F:cysteine-type endopeptidase activity"/>
    <property type="evidence" value="ECO:0007669"/>
    <property type="project" value="InterPro"/>
</dbReference>
<dbReference type="AlphaFoldDB" id="A0A0D2M3J8"/>
<dbReference type="InterPro" id="IPR011600">
    <property type="entry name" value="Pept_C14_caspase"/>
</dbReference>
<comment type="similarity">
    <text evidence="1">Belongs to the peptidase C14B family.</text>
</comment>